<gene>
    <name evidence="6" type="ORF">AB0L16_10160</name>
</gene>
<keyword evidence="2 4" id="KW-0560">Oxidoreductase</keyword>
<dbReference type="RefSeq" id="WP_109280930.1">
    <property type="nucleotide sequence ID" value="NZ_JBFAUK010000006.1"/>
</dbReference>
<name>A0ABV3JVB2_STRON</name>
<evidence type="ECO:0000256" key="3">
    <source>
        <dbReference type="PROSITE-ProRule" id="PRU10007"/>
    </source>
</evidence>
<dbReference type="InterPro" id="IPR016163">
    <property type="entry name" value="Ald_DH_C"/>
</dbReference>
<accession>A0ABV3JVB2</accession>
<dbReference type="PANTHER" id="PTHR42804:SF1">
    <property type="entry name" value="ALDEHYDE DEHYDROGENASE-RELATED"/>
    <property type="match status" value="1"/>
</dbReference>
<organism evidence="6 7">
    <name type="scientific">Streptomyces orinoci</name>
    <name type="common">Streptoverticillium orinoci</name>
    <dbReference type="NCBI Taxonomy" id="67339"/>
    <lineage>
        <taxon>Bacteria</taxon>
        <taxon>Bacillati</taxon>
        <taxon>Actinomycetota</taxon>
        <taxon>Actinomycetes</taxon>
        <taxon>Kitasatosporales</taxon>
        <taxon>Streptomycetaceae</taxon>
        <taxon>Streptomyces</taxon>
    </lineage>
</organism>
<dbReference type="CDD" id="cd07139">
    <property type="entry name" value="ALDH_AldA-Rv0768"/>
    <property type="match status" value="1"/>
</dbReference>
<evidence type="ECO:0000313" key="6">
    <source>
        <dbReference type="EMBL" id="MEV5506828.1"/>
    </source>
</evidence>
<evidence type="ECO:0000256" key="4">
    <source>
        <dbReference type="RuleBase" id="RU003345"/>
    </source>
</evidence>
<dbReference type="Gene3D" id="3.40.605.10">
    <property type="entry name" value="Aldehyde Dehydrogenase, Chain A, domain 1"/>
    <property type="match status" value="1"/>
</dbReference>
<dbReference type="PANTHER" id="PTHR42804">
    <property type="entry name" value="ALDEHYDE DEHYDROGENASE"/>
    <property type="match status" value="1"/>
</dbReference>
<dbReference type="Proteomes" id="UP001552594">
    <property type="component" value="Unassembled WGS sequence"/>
</dbReference>
<protein>
    <submittedName>
        <fullName evidence="6">Aldehyde dehydrogenase</fullName>
    </submittedName>
</protein>
<evidence type="ECO:0000256" key="2">
    <source>
        <dbReference type="ARBA" id="ARBA00023002"/>
    </source>
</evidence>
<feature type="domain" description="Aldehyde dehydrogenase" evidence="5">
    <location>
        <begin position="23"/>
        <end position="476"/>
    </location>
</feature>
<reference evidence="6 7" key="1">
    <citation type="submission" date="2024-06" db="EMBL/GenBank/DDBJ databases">
        <title>The Natural Products Discovery Center: Release of the First 8490 Sequenced Strains for Exploring Actinobacteria Biosynthetic Diversity.</title>
        <authorList>
            <person name="Kalkreuter E."/>
            <person name="Kautsar S.A."/>
            <person name="Yang D."/>
            <person name="Bader C.D."/>
            <person name="Teijaro C.N."/>
            <person name="Fluegel L."/>
            <person name="Davis C.M."/>
            <person name="Simpson J.R."/>
            <person name="Lauterbach L."/>
            <person name="Steele A.D."/>
            <person name="Gui C."/>
            <person name="Meng S."/>
            <person name="Li G."/>
            <person name="Viehrig K."/>
            <person name="Ye F."/>
            <person name="Su P."/>
            <person name="Kiefer A.F."/>
            <person name="Nichols A."/>
            <person name="Cepeda A.J."/>
            <person name="Yan W."/>
            <person name="Fan B."/>
            <person name="Jiang Y."/>
            <person name="Adhikari A."/>
            <person name="Zheng C.-J."/>
            <person name="Schuster L."/>
            <person name="Cowan T.M."/>
            <person name="Smanski M.J."/>
            <person name="Chevrette M.G."/>
            <person name="De Carvalho L.P.S."/>
            <person name="Shen B."/>
        </authorList>
    </citation>
    <scope>NUCLEOTIDE SEQUENCE [LARGE SCALE GENOMIC DNA]</scope>
    <source>
        <strain evidence="6 7">NPDC052347</strain>
    </source>
</reference>
<dbReference type="SUPFAM" id="SSF53720">
    <property type="entry name" value="ALDH-like"/>
    <property type="match status" value="1"/>
</dbReference>
<comment type="caution">
    <text evidence="6">The sequence shown here is derived from an EMBL/GenBank/DDBJ whole genome shotgun (WGS) entry which is preliminary data.</text>
</comment>
<evidence type="ECO:0000313" key="7">
    <source>
        <dbReference type="Proteomes" id="UP001552594"/>
    </source>
</evidence>
<dbReference type="Gene3D" id="3.40.309.10">
    <property type="entry name" value="Aldehyde Dehydrogenase, Chain A, domain 2"/>
    <property type="match status" value="1"/>
</dbReference>
<keyword evidence="7" id="KW-1185">Reference proteome</keyword>
<evidence type="ECO:0000256" key="1">
    <source>
        <dbReference type="ARBA" id="ARBA00009986"/>
    </source>
</evidence>
<sequence length="482" mass="50933">MASDSAALEHRQLFIGGVLTDPATDEVIEVVSPHSEQVIGRVPHASYPDVDRAVAAARAAFPGWAARPPEERIEIVTRIKDGLAARYEEIGRLISAQNGSPCSWSLLAQALGAVMVWDGALRVAREQCYEERRTGALGPLLVRREPVGVVAAVVPWNVPQFAAAAKLAPALLAGCPVVLKPAPETPLDAYLLAEIAAGAGLPEGVLSVLPGGSQTGEYLVGHPGVDKVSFTGSVAAGKRVMAVAARELTRVTLELGGKSAAVILPDADPDTAVAGVVPAAWMNNGQACVAQTRILVPRTRYTDYAERFAAAADAMPVGDPLDPVTRIGPLVSRRQREKVLEYIALGQREGAKVLAGGECPAGPGWYVAPTLLGEAANTMRVAREEIFGPVVCLIPYEDEEDAVRLADDSEYGLSGSVWTADMERGVAFARRIRTGTYCVNTFSLDVLGPFGGFKSSGIGREFGPEGFAEYLEHKMIHLPTGA</sequence>
<dbReference type="Pfam" id="PF00171">
    <property type="entry name" value="Aldedh"/>
    <property type="match status" value="1"/>
</dbReference>
<evidence type="ECO:0000259" key="5">
    <source>
        <dbReference type="Pfam" id="PF00171"/>
    </source>
</evidence>
<dbReference type="EMBL" id="JBFAUK010000006">
    <property type="protein sequence ID" value="MEV5506828.1"/>
    <property type="molecule type" value="Genomic_DNA"/>
</dbReference>
<feature type="active site" evidence="3">
    <location>
        <position position="254"/>
    </location>
</feature>
<dbReference type="InterPro" id="IPR016161">
    <property type="entry name" value="Ald_DH/histidinol_DH"/>
</dbReference>
<dbReference type="PROSITE" id="PS00687">
    <property type="entry name" value="ALDEHYDE_DEHYDR_GLU"/>
    <property type="match status" value="1"/>
</dbReference>
<dbReference type="InterPro" id="IPR016162">
    <property type="entry name" value="Ald_DH_N"/>
</dbReference>
<proteinExistence type="inferred from homology"/>
<dbReference type="InterPro" id="IPR029510">
    <property type="entry name" value="Ald_DH_CS_GLU"/>
</dbReference>
<comment type="similarity">
    <text evidence="1 4">Belongs to the aldehyde dehydrogenase family.</text>
</comment>
<dbReference type="InterPro" id="IPR015590">
    <property type="entry name" value="Aldehyde_DH_dom"/>
</dbReference>